<dbReference type="GO" id="GO:0015074">
    <property type="term" value="P:DNA integration"/>
    <property type="evidence" value="ECO:0007669"/>
    <property type="project" value="InterPro"/>
</dbReference>
<dbReference type="InterPro" id="IPR011010">
    <property type="entry name" value="DNA_brk_join_enz"/>
</dbReference>
<protein>
    <submittedName>
        <fullName evidence="5">Site-specific integrase</fullName>
    </submittedName>
</protein>
<feature type="domain" description="Arm DNA-binding" evidence="4">
    <location>
        <begin position="9"/>
        <end position="96"/>
    </location>
</feature>
<dbReference type="Gene3D" id="1.10.150.130">
    <property type="match status" value="1"/>
</dbReference>
<keyword evidence="2" id="KW-0233">DNA recombination</keyword>
<dbReference type="GO" id="GO:0003677">
    <property type="term" value="F:DNA binding"/>
    <property type="evidence" value="ECO:0007669"/>
    <property type="project" value="UniProtKB-KW"/>
</dbReference>
<sequence>MRSTFKVLFYVKKGSEKPNGNLPLMCRITVDGEIKQFSCKMDVPLRLWDVKNNRASGKSAEAQRINRAVDKIRVEINRRYQELMQTDGYVTAAKLKDAYLGIGIKQETLLKLFEQHNSEFAKKVGHSRAKGTFRRYVTVCKHIREFLPHTYKREDIPLKELNLSFINDFEYFLRTEKKCRTNTIWGYMIVLKHIISIARNDGRLPFNPFAGYINSPESVDRGYITREEIHTMMNTDMPDKTHELVRDLFLFSTFTGLAYSDVKNLTEDNLQTFFDGNLWIITRRKKTNTESNIRLLDVPRKIIEKYRGMTRDNKVFPMPSNTTCNKKLKA</sequence>
<evidence type="ECO:0000259" key="3">
    <source>
        <dbReference type="Pfam" id="PF13102"/>
    </source>
</evidence>
<dbReference type="Pfam" id="PF17293">
    <property type="entry name" value="Arm-DNA-bind_5"/>
    <property type="match status" value="1"/>
</dbReference>
<dbReference type="GO" id="GO:0006310">
    <property type="term" value="P:DNA recombination"/>
    <property type="evidence" value="ECO:0007669"/>
    <property type="project" value="UniProtKB-KW"/>
</dbReference>
<evidence type="ECO:0000259" key="4">
    <source>
        <dbReference type="Pfam" id="PF17293"/>
    </source>
</evidence>
<dbReference type="SUPFAM" id="SSF56349">
    <property type="entry name" value="DNA breaking-rejoining enzymes"/>
    <property type="match status" value="1"/>
</dbReference>
<dbReference type="InterPro" id="IPR013762">
    <property type="entry name" value="Integrase-like_cat_sf"/>
</dbReference>
<proteinExistence type="predicted"/>
<dbReference type="Gene3D" id="1.10.443.10">
    <property type="entry name" value="Intergrase catalytic core"/>
    <property type="match status" value="1"/>
</dbReference>
<dbReference type="InterPro" id="IPR035386">
    <property type="entry name" value="Arm-DNA-bind_5"/>
</dbReference>
<name>A0A9D1E237_9BACT</name>
<dbReference type="InterPro" id="IPR010998">
    <property type="entry name" value="Integrase_recombinase_N"/>
</dbReference>
<dbReference type="Pfam" id="PF13102">
    <property type="entry name" value="Phage_int_SAM_5"/>
    <property type="match status" value="1"/>
</dbReference>
<feature type="domain" description="Phage integrase SAM-like" evidence="3">
    <location>
        <begin position="108"/>
        <end position="210"/>
    </location>
</feature>
<dbReference type="EMBL" id="DVHI01000082">
    <property type="protein sequence ID" value="HIR63182.1"/>
    <property type="molecule type" value="Genomic_DNA"/>
</dbReference>
<feature type="non-terminal residue" evidence="5">
    <location>
        <position position="330"/>
    </location>
</feature>
<dbReference type="Proteomes" id="UP000886744">
    <property type="component" value="Unassembled WGS sequence"/>
</dbReference>
<evidence type="ECO:0000256" key="1">
    <source>
        <dbReference type="ARBA" id="ARBA00023125"/>
    </source>
</evidence>
<keyword evidence="1" id="KW-0238">DNA-binding</keyword>
<dbReference type="CDD" id="cd01185">
    <property type="entry name" value="INTN1_C_like"/>
    <property type="match status" value="1"/>
</dbReference>
<dbReference type="InterPro" id="IPR025269">
    <property type="entry name" value="SAM-like_dom"/>
</dbReference>
<dbReference type="AlphaFoldDB" id="A0A9D1E237"/>
<evidence type="ECO:0000313" key="6">
    <source>
        <dbReference type="Proteomes" id="UP000886744"/>
    </source>
</evidence>
<organism evidence="5 6">
    <name type="scientific">Candidatus Coprenecus avistercoris</name>
    <dbReference type="NCBI Taxonomy" id="2840730"/>
    <lineage>
        <taxon>Bacteria</taxon>
        <taxon>Pseudomonadati</taxon>
        <taxon>Bacteroidota</taxon>
        <taxon>Bacteroidia</taxon>
        <taxon>Bacteroidales</taxon>
        <taxon>Rikenellaceae</taxon>
        <taxon>Rikenellaceae incertae sedis</taxon>
        <taxon>Candidatus Coprenecus</taxon>
    </lineage>
</organism>
<accession>A0A9D1E237</accession>
<reference evidence="5" key="2">
    <citation type="journal article" date="2021" name="PeerJ">
        <title>Extensive microbial diversity within the chicken gut microbiome revealed by metagenomics and culture.</title>
        <authorList>
            <person name="Gilroy R."/>
            <person name="Ravi A."/>
            <person name="Getino M."/>
            <person name="Pursley I."/>
            <person name="Horton D.L."/>
            <person name="Alikhan N.F."/>
            <person name="Baker D."/>
            <person name="Gharbi K."/>
            <person name="Hall N."/>
            <person name="Watson M."/>
            <person name="Adriaenssens E.M."/>
            <person name="Foster-Nyarko E."/>
            <person name="Jarju S."/>
            <person name="Secka A."/>
            <person name="Antonio M."/>
            <person name="Oren A."/>
            <person name="Chaudhuri R.R."/>
            <person name="La Ragione R."/>
            <person name="Hildebrand F."/>
            <person name="Pallen M.J."/>
        </authorList>
    </citation>
    <scope>NUCLEOTIDE SEQUENCE</scope>
    <source>
        <strain evidence="5">ChiHjej13B12-12457</strain>
    </source>
</reference>
<reference evidence="5" key="1">
    <citation type="submission" date="2020-10" db="EMBL/GenBank/DDBJ databases">
        <authorList>
            <person name="Gilroy R."/>
        </authorList>
    </citation>
    <scope>NUCLEOTIDE SEQUENCE</scope>
    <source>
        <strain evidence="5">ChiHjej13B12-12457</strain>
    </source>
</reference>
<gene>
    <name evidence="5" type="ORF">IAC94_06650</name>
</gene>
<comment type="caution">
    <text evidence="5">The sequence shown here is derived from an EMBL/GenBank/DDBJ whole genome shotgun (WGS) entry which is preliminary data.</text>
</comment>
<evidence type="ECO:0000313" key="5">
    <source>
        <dbReference type="EMBL" id="HIR63182.1"/>
    </source>
</evidence>
<evidence type="ECO:0000256" key="2">
    <source>
        <dbReference type="ARBA" id="ARBA00023172"/>
    </source>
</evidence>